<evidence type="ECO:0000313" key="2">
    <source>
        <dbReference type="EMBL" id="GBP80671.1"/>
    </source>
</evidence>
<dbReference type="AlphaFoldDB" id="A0A4C1YW48"/>
<evidence type="ECO:0000256" key="1">
    <source>
        <dbReference type="SAM" id="MobiDB-lite"/>
    </source>
</evidence>
<dbReference type="EMBL" id="BGZK01001474">
    <property type="protein sequence ID" value="GBP80671.1"/>
    <property type="molecule type" value="Genomic_DNA"/>
</dbReference>
<sequence>MKFQCKPSSSVMRLDRSWPNVRTIPAKSRVIDLFYEPEPSIRYSNPSQKGGDVLVTPLRLRVFMGGGDYLLRWLACSFAPQLCCKKYNCLLAQLKIRTQNSDENGDGWAITASLSRPVPQLCAASVSLVLGRIDRWSGREIACSALSLTHSAQAERDNESCFFFHDASAPRFHPSTIRPWTALRSVSGRGRLGGSGRGSPKKKNNSERLHADRSLSDQ</sequence>
<evidence type="ECO:0000313" key="3">
    <source>
        <dbReference type="Proteomes" id="UP000299102"/>
    </source>
</evidence>
<proteinExistence type="predicted"/>
<dbReference type="Proteomes" id="UP000299102">
    <property type="component" value="Unassembled WGS sequence"/>
</dbReference>
<feature type="compositionally biased region" description="Basic and acidic residues" evidence="1">
    <location>
        <begin position="204"/>
        <end position="218"/>
    </location>
</feature>
<reference evidence="2 3" key="1">
    <citation type="journal article" date="2019" name="Commun. Biol.">
        <title>The bagworm genome reveals a unique fibroin gene that provides high tensile strength.</title>
        <authorList>
            <person name="Kono N."/>
            <person name="Nakamura H."/>
            <person name="Ohtoshi R."/>
            <person name="Tomita M."/>
            <person name="Numata K."/>
            <person name="Arakawa K."/>
        </authorList>
    </citation>
    <scope>NUCLEOTIDE SEQUENCE [LARGE SCALE GENOMIC DNA]</scope>
</reference>
<feature type="region of interest" description="Disordered" evidence="1">
    <location>
        <begin position="186"/>
        <end position="218"/>
    </location>
</feature>
<dbReference type="OrthoDB" id="1737200at2759"/>
<comment type="caution">
    <text evidence="2">The sequence shown here is derived from an EMBL/GenBank/DDBJ whole genome shotgun (WGS) entry which is preliminary data.</text>
</comment>
<name>A0A4C1YW48_EUMVA</name>
<accession>A0A4C1YW48</accession>
<gene>
    <name evidence="2" type="ORF">EVAR_49836_1</name>
</gene>
<keyword evidence="3" id="KW-1185">Reference proteome</keyword>
<protein>
    <submittedName>
        <fullName evidence="2">Uncharacterized protein</fullName>
    </submittedName>
</protein>
<organism evidence="2 3">
    <name type="scientific">Eumeta variegata</name>
    <name type="common">Bagworm moth</name>
    <name type="synonym">Eumeta japonica</name>
    <dbReference type="NCBI Taxonomy" id="151549"/>
    <lineage>
        <taxon>Eukaryota</taxon>
        <taxon>Metazoa</taxon>
        <taxon>Ecdysozoa</taxon>
        <taxon>Arthropoda</taxon>
        <taxon>Hexapoda</taxon>
        <taxon>Insecta</taxon>
        <taxon>Pterygota</taxon>
        <taxon>Neoptera</taxon>
        <taxon>Endopterygota</taxon>
        <taxon>Lepidoptera</taxon>
        <taxon>Glossata</taxon>
        <taxon>Ditrysia</taxon>
        <taxon>Tineoidea</taxon>
        <taxon>Psychidae</taxon>
        <taxon>Oiketicinae</taxon>
        <taxon>Eumeta</taxon>
    </lineage>
</organism>